<dbReference type="AlphaFoldDB" id="A0ABD2Q065"/>
<dbReference type="InterPro" id="IPR029446">
    <property type="entry name" value="COPB1_appendage_platform_dom"/>
</dbReference>
<sequence length="164" mass="18359">MIFGNIVYDVRGSSGESTCVVLNEINIDILEYIVPSTCTPTEYRQMWSEFEWENKVTVNTQIANLHLYLAHILRGTNFQCLTPKEAMAGECDYLCATLYAKSIFGEHVLANLCLEKQGPDQPVTGHARIRAKTQGMAVTMGDKVSLLKLFNCHVDECVPEKDPV</sequence>
<evidence type="ECO:0000313" key="3">
    <source>
        <dbReference type="Proteomes" id="UP001626550"/>
    </source>
</evidence>
<organism evidence="2 3">
    <name type="scientific">Cichlidogyrus casuarinus</name>
    <dbReference type="NCBI Taxonomy" id="1844966"/>
    <lineage>
        <taxon>Eukaryota</taxon>
        <taxon>Metazoa</taxon>
        <taxon>Spiralia</taxon>
        <taxon>Lophotrochozoa</taxon>
        <taxon>Platyhelminthes</taxon>
        <taxon>Monogenea</taxon>
        <taxon>Monopisthocotylea</taxon>
        <taxon>Dactylogyridea</taxon>
        <taxon>Ancyrocephalidae</taxon>
        <taxon>Cichlidogyrus</taxon>
    </lineage>
</organism>
<dbReference type="InterPro" id="IPR016460">
    <property type="entry name" value="COPB1"/>
</dbReference>
<dbReference type="PANTHER" id="PTHR10635">
    <property type="entry name" value="COATOMER SUBUNIT BETA"/>
    <property type="match status" value="1"/>
</dbReference>
<feature type="domain" description="Coatomer beta subunit appendage platform" evidence="1">
    <location>
        <begin position="16"/>
        <end position="144"/>
    </location>
</feature>
<dbReference type="EMBL" id="JBJKFK010001568">
    <property type="protein sequence ID" value="KAL3312748.1"/>
    <property type="molecule type" value="Genomic_DNA"/>
</dbReference>
<keyword evidence="3" id="KW-1185">Reference proteome</keyword>
<protein>
    <submittedName>
        <fullName evidence="2">Coatomer subunit beta</fullName>
    </submittedName>
</protein>
<proteinExistence type="predicted"/>
<name>A0ABD2Q065_9PLAT</name>
<dbReference type="PANTHER" id="PTHR10635:SF0">
    <property type="entry name" value="COATOMER SUBUNIT BETA"/>
    <property type="match status" value="1"/>
</dbReference>
<evidence type="ECO:0000259" key="1">
    <source>
        <dbReference type="Pfam" id="PF14806"/>
    </source>
</evidence>
<evidence type="ECO:0000313" key="2">
    <source>
        <dbReference type="EMBL" id="KAL3312748.1"/>
    </source>
</evidence>
<reference evidence="2 3" key="1">
    <citation type="submission" date="2024-11" db="EMBL/GenBank/DDBJ databases">
        <title>Adaptive evolution of stress response genes in parasites aligns with host niche diversity.</title>
        <authorList>
            <person name="Hahn C."/>
            <person name="Resl P."/>
        </authorList>
    </citation>
    <scope>NUCLEOTIDE SEQUENCE [LARGE SCALE GENOMIC DNA]</scope>
    <source>
        <strain evidence="2">EGGRZ-B1_66</strain>
        <tissue evidence="2">Body</tissue>
    </source>
</reference>
<comment type="caution">
    <text evidence="2">The sequence shown here is derived from an EMBL/GenBank/DDBJ whole genome shotgun (WGS) entry which is preliminary data.</text>
</comment>
<accession>A0ABD2Q065</accession>
<gene>
    <name evidence="2" type="primary">COPB1_1</name>
    <name evidence="2" type="ORF">Ciccas_008655</name>
</gene>
<dbReference type="Proteomes" id="UP001626550">
    <property type="component" value="Unassembled WGS sequence"/>
</dbReference>
<dbReference type="Pfam" id="PF14806">
    <property type="entry name" value="Coatomer_b_Cpla"/>
    <property type="match status" value="1"/>
</dbReference>